<organism evidence="1 2">
    <name type="scientific">Leptospira ellinghausenii</name>
    <dbReference type="NCBI Taxonomy" id="1917822"/>
    <lineage>
        <taxon>Bacteria</taxon>
        <taxon>Pseudomonadati</taxon>
        <taxon>Spirochaetota</taxon>
        <taxon>Spirochaetia</taxon>
        <taxon>Leptospirales</taxon>
        <taxon>Leptospiraceae</taxon>
        <taxon>Leptospira</taxon>
    </lineage>
</organism>
<name>A0A2P2DFR4_9LEPT</name>
<protein>
    <submittedName>
        <fullName evidence="1">Uncharacterized protein</fullName>
    </submittedName>
</protein>
<evidence type="ECO:0000313" key="1">
    <source>
        <dbReference type="EMBL" id="GBF43473.1"/>
    </source>
</evidence>
<comment type="caution">
    <text evidence="1">The sequence shown here is derived from an EMBL/GenBank/DDBJ whole genome shotgun (WGS) entry which is preliminary data.</text>
</comment>
<sequence>MFWTNTSLLTILFVQGFTMADSKLHSKFSSLFLLPLGIFLYIFSNQPLFSDESKLNAKQNKILKETFAYLETLEPKRIKIDKTTYNRHSQFESFFKFSFSGKKLSRWIQSRSKKYTFGSTGDYVAMYQDGEILLGRGFFNLNRLDRVLVLLHEARHADGKNYSHVVCPDDFPYLNTRDWKIHPAGKKGCDSVPDGGYGITASFLFELGAYGFLSQSDAAYRYNSEISRVIRD</sequence>
<keyword evidence="2" id="KW-1185">Reference proteome</keyword>
<reference evidence="2" key="1">
    <citation type="journal article" date="2019" name="Microbiol. Immunol.">
        <title>Molecular and phenotypic characterization of Leptospira johnsonii sp. nov., Leptospira ellinghausenii sp. nov. and Leptospira ryugenii sp. nov. isolated from soil and water in Japan.</title>
        <authorList>
            <person name="Masuzawa T."/>
            <person name="Saito M."/>
            <person name="Nakao R."/>
            <person name="Nikaido Y."/>
            <person name="Matsumoto M."/>
            <person name="Ogawa M."/>
            <person name="Yokoyama M."/>
            <person name="Hidaka Y."/>
            <person name="Tomita J."/>
            <person name="Sakakibara K."/>
            <person name="Suzuki K."/>
            <person name="Yasuda S."/>
            <person name="Sato H."/>
            <person name="Yamaguchi M."/>
            <person name="Yoshida S.I."/>
            <person name="Koizumi N."/>
            <person name="Kawamura Y."/>
        </authorList>
    </citation>
    <scope>NUCLEOTIDE SEQUENCE [LARGE SCALE GENOMIC DNA]</scope>
    <source>
        <strain evidence="2">E18</strain>
    </source>
</reference>
<evidence type="ECO:0000313" key="2">
    <source>
        <dbReference type="Proteomes" id="UP000245206"/>
    </source>
</evidence>
<proteinExistence type="predicted"/>
<dbReference type="Proteomes" id="UP000245206">
    <property type="component" value="Unassembled WGS sequence"/>
</dbReference>
<gene>
    <name evidence="1" type="ORF">LPTSP2_27740</name>
</gene>
<dbReference type="AlphaFoldDB" id="A0A2P2DFR4"/>
<accession>A0A2P2DFR4</accession>
<dbReference type="EMBL" id="BFAZ01000009">
    <property type="protein sequence ID" value="GBF43473.1"/>
    <property type="molecule type" value="Genomic_DNA"/>
</dbReference>